<dbReference type="InterPro" id="IPR036864">
    <property type="entry name" value="Zn2-C6_fun-type_DNA-bd_sf"/>
</dbReference>
<name>A0A9W6ACP0_ASPNG</name>
<evidence type="ECO:0000256" key="1">
    <source>
        <dbReference type="ARBA" id="ARBA00023015"/>
    </source>
</evidence>
<evidence type="ECO:0000259" key="5">
    <source>
        <dbReference type="PROSITE" id="PS50048"/>
    </source>
</evidence>
<dbReference type="Pfam" id="PF00172">
    <property type="entry name" value="Zn_clus"/>
    <property type="match status" value="1"/>
</dbReference>
<keyword evidence="1" id="KW-0805">Transcription regulation</keyword>
<gene>
    <name evidence="6" type="ORF">AnigIFM63604_002643</name>
</gene>
<comment type="caution">
    <text evidence="6">The sequence shown here is derived from an EMBL/GenBank/DDBJ whole genome shotgun (WGS) entry which is preliminary data.</text>
</comment>
<evidence type="ECO:0000313" key="7">
    <source>
        <dbReference type="Proteomes" id="UP001144191"/>
    </source>
</evidence>
<dbReference type="EMBL" id="BRPB01000152">
    <property type="protein sequence ID" value="GLA55698.1"/>
    <property type="molecule type" value="Genomic_DNA"/>
</dbReference>
<keyword evidence="2" id="KW-0238">DNA-binding</keyword>
<organism evidence="6 7">
    <name type="scientific">Aspergillus niger</name>
    <dbReference type="NCBI Taxonomy" id="5061"/>
    <lineage>
        <taxon>Eukaryota</taxon>
        <taxon>Fungi</taxon>
        <taxon>Dikarya</taxon>
        <taxon>Ascomycota</taxon>
        <taxon>Pezizomycotina</taxon>
        <taxon>Eurotiomycetes</taxon>
        <taxon>Eurotiomycetidae</taxon>
        <taxon>Eurotiales</taxon>
        <taxon>Aspergillaceae</taxon>
        <taxon>Aspergillus</taxon>
        <taxon>Aspergillus subgen. Circumdati</taxon>
    </lineage>
</organism>
<sequence>MVYRGKPGLGCALCRTRRLICDRRRPSCTQCLRINQECSGYRDPNVLRICDQTDETRVQGLLSYLPHLLSTNPSPALQATIKAAGLESMARINRRPELKRAAGEEYGRALIATNNALRDPVSAKSDSTLGAVILLGMYE</sequence>
<keyword evidence="4" id="KW-0539">Nucleus</keyword>
<dbReference type="SMART" id="SM00066">
    <property type="entry name" value="GAL4"/>
    <property type="match status" value="1"/>
</dbReference>
<evidence type="ECO:0000256" key="4">
    <source>
        <dbReference type="ARBA" id="ARBA00023242"/>
    </source>
</evidence>
<dbReference type="GO" id="GO:0009893">
    <property type="term" value="P:positive regulation of metabolic process"/>
    <property type="evidence" value="ECO:0007669"/>
    <property type="project" value="UniProtKB-ARBA"/>
</dbReference>
<dbReference type="GO" id="GO:0008270">
    <property type="term" value="F:zinc ion binding"/>
    <property type="evidence" value="ECO:0007669"/>
    <property type="project" value="InterPro"/>
</dbReference>
<dbReference type="GO" id="GO:0003677">
    <property type="term" value="F:DNA binding"/>
    <property type="evidence" value="ECO:0007669"/>
    <property type="project" value="UniProtKB-KW"/>
</dbReference>
<feature type="domain" description="Zn(2)-C6 fungal-type" evidence="5">
    <location>
        <begin position="10"/>
        <end position="39"/>
    </location>
</feature>
<dbReference type="AlphaFoldDB" id="A0A9W6ACP0"/>
<protein>
    <recommendedName>
        <fullName evidence="5">Zn(2)-C6 fungal-type domain-containing protein</fullName>
    </recommendedName>
</protein>
<dbReference type="PROSITE" id="PS50048">
    <property type="entry name" value="ZN2_CY6_FUNGAL_2"/>
    <property type="match status" value="1"/>
</dbReference>
<dbReference type="PANTHER" id="PTHR38791">
    <property type="entry name" value="ZN(II)2CYS6 TRANSCRIPTION FACTOR (EUROFUNG)-RELATED-RELATED"/>
    <property type="match status" value="1"/>
</dbReference>
<evidence type="ECO:0000313" key="6">
    <source>
        <dbReference type="EMBL" id="GLA55698.1"/>
    </source>
</evidence>
<evidence type="ECO:0000256" key="2">
    <source>
        <dbReference type="ARBA" id="ARBA00023125"/>
    </source>
</evidence>
<proteinExistence type="predicted"/>
<dbReference type="Proteomes" id="UP001144191">
    <property type="component" value="Unassembled WGS sequence"/>
</dbReference>
<dbReference type="Gene3D" id="4.10.240.10">
    <property type="entry name" value="Zn(2)-C6 fungal-type DNA-binding domain"/>
    <property type="match status" value="1"/>
</dbReference>
<dbReference type="InterPro" id="IPR001138">
    <property type="entry name" value="Zn2Cys6_DnaBD"/>
</dbReference>
<evidence type="ECO:0000256" key="3">
    <source>
        <dbReference type="ARBA" id="ARBA00023163"/>
    </source>
</evidence>
<dbReference type="CDD" id="cd00067">
    <property type="entry name" value="GAL4"/>
    <property type="match status" value="1"/>
</dbReference>
<dbReference type="InterPro" id="IPR053175">
    <property type="entry name" value="DHMBA_Reg_Transcription_Factor"/>
</dbReference>
<dbReference type="PROSITE" id="PS00463">
    <property type="entry name" value="ZN2_CY6_FUNGAL_1"/>
    <property type="match status" value="1"/>
</dbReference>
<dbReference type="GO" id="GO:0000981">
    <property type="term" value="F:DNA-binding transcription factor activity, RNA polymerase II-specific"/>
    <property type="evidence" value="ECO:0007669"/>
    <property type="project" value="InterPro"/>
</dbReference>
<keyword evidence="3" id="KW-0804">Transcription</keyword>
<feature type="non-terminal residue" evidence="6">
    <location>
        <position position="139"/>
    </location>
</feature>
<accession>A0A9W6ACP0</accession>
<reference evidence="6" key="1">
    <citation type="submission" date="2022-07" db="EMBL/GenBank/DDBJ databases">
        <title>Taxonomy of Aspergillus series Nigri: significant species reduction supported by multi-species coalescent approaches.</title>
        <authorList>
            <person name="Bian C."/>
            <person name="Kusuya Y."/>
            <person name="Sklenar F."/>
            <person name="D'hooge E."/>
            <person name="Yaguchi T."/>
            <person name="Takahashi H."/>
            <person name="Hubka V."/>
        </authorList>
    </citation>
    <scope>NUCLEOTIDE SEQUENCE</scope>
    <source>
        <strain evidence="6">IFM 63604</strain>
    </source>
</reference>
<dbReference type="SUPFAM" id="SSF57701">
    <property type="entry name" value="Zn2/Cys6 DNA-binding domain"/>
    <property type="match status" value="1"/>
</dbReference>